<dbReference type="Proteomes" id="UP000013034">
    <property type="component" value="Unassembled WGS sequence"/>
</dbReference>
<dbReference type="Pfam" id="PF05742">
    <property type="entry name" value="TANGO2"/>
    <property type="match status" value="1"/>
</dbReference>
<sequence length="279" mass="31638">MLYIQCERSMSQNVGEKGIMCIVAFAWQVLDEMPLCLISNRDEFYHRPSAALHAWQNSSIVAGQDLQSGGTWMGVTALGRWAIVTNFRNGRDQKSYTTSRGHLIQSFLESNLAPIRFAQQLEQQQQDYAGFNLFVGDQTQAVYMSNRGEAPQVLANGVYVVSNGLMSEDWAKTRHLRKRFTQEFLPMLQQPQIAESAIDAAAWDILEDERKVIANLLPDTGINPEMEALLSSTFIQSPIYGTRCSNFLRLTDTEWQWLEKSQQGEQQGQVVDLHIDLNL</sequence>
<reference evidence="1 3" key="1">
    <citation type="submission" date="2013-02" db="EMBL/GenBank/DDBJ databases">
        <title>The Genome Sequence of Acinetobacter sp. NIPH 809.</title>
        <authorList>
            <consortium name="The Broad Institute Genome Sequencing Platform"/>
            <consortium name="The Broad Institute Genome Sequencing Center for Infectious Disease"/>
            <person name="Cerqueira G."/>
            <person name="Feldgarden M."/>
            <person name="Courvalin P."/>
            <person name="Perichon B."/>
            <person name="Grillot-Courvalin C."/>
            <person name="Clermont D."/>
            <person name="Rocha E."/>
            <person name="Yoon E.-J."/>
            <person name="Nemec A."/>
            <person name="Walker B."/>
            <person name="Young S.K."/>
            <person name="Zeng Q."/>
            <person name="Gargeya S."/>
            <person name="Fitzgerald M."/>
            <person name="Haas B."/>
            <person name="Abouelleil A."/>
            <person name="Alvarado L."/>
            <person name="Arachchi H.M."/>
            <person name="Berlin A.M."/>
            <person name="Chapman S.B."/>
            <person name="Dewar J."/>
            <person name="Goldberg J."/>
            <person name="Griggs A."/>
            <person name="Gujja S."/>
            <person name="Hansen M."/>
            <person name="Howarth C."/>
            <person name="Imamovic A."/>
            <person name="Larimer J."/>
            <person name="McCowan C."/>
            <person name="Murphy C."/>
            <person name="Neiman D."/>
            <person name="Pearson M."/>
            <person name="Priest M."/>
            <person name="Roberts A."/>
            <person name="Saif S."/>
            <person name="Shea T."/>
            <person name="Sisk P."/>
            <person name="Sykes S."/>
            <person name="Wortman J."/>
            <person name="Nusbaum C."/>
            <person name="Birren B."/>
        </authorList>
    </citation>
    <scope>NUCLEOTIDE SEQUENCE [LARGE SCALE GENOMIC DNA]</scope>
    <source>
        <strain evidence="1 3">NIPH 809</strain>
    </source>
</reference>
<dbReference type="InterPro" id="IPR008551">
    <property type="entry name" value="TANGO2"/>
</dbReference>
<dbReference type="EMBL" id="CABWKZ010000023">
    <property type="protein sequence ID" value="VXA56805.1"/>
    <property type="molecule type" value="Genomic_DNA"/>
</dbReference>
<reference evidence="2 4" key="2">
    <citation type="submission" date="2019-10" db="EMBL/GenBank/DDBJ databases">
        <authorList>
            <person name="Karimi E."/>
        </authorList>
    </citation>
    <scope>NUCLEOTIDE SEQUENCE [LARGE SCALE GENOMIC DNA]</scope>
    <source>
        <strain evidence="2">Acinetobacter sp. 8BE</strain>
    </source>
</reference>
<proteinExistence type="predicted"/>
<organism evidence="2 4">
    <name type="scientific">Acinetobacter proteolyticus</name>
    <dbReference type="NCBI Taxonomy" id="1776741"/>
    <lineage>
        <taxon>Bacteria</taxon>
        <taxon>Pseudomonadati</taxon>
        <taxon>Pseudomonadota</taxon>
        <taxon>Gammaproteobacteria</taxon>
        <taxon>Moraxellales</taxon>
        <taxon>Moraxellaceae</taxon>
        <taxon>Acinetobacter</taxon>
    </lineage>
</organism>
<dbReference type="Proteomes" id="UP000430404">
    <property type="component" value="Unassembled WGS sequence"/>
</dbReference>
<keyword evidence="3" id="KW-1185">Reference proteome</keyword>
<evidence type="ECO:0000313" key="3">
    <source>
        <dbReference type="Proteomes" id="UP000013034"/>
    </source>
</evidence>
<dbReference type="EMBL" id="APOI01000032">
    <property type="protein sequence ID" value="ENU21471.1"/>
    <property type="molecule type" value="Genomic_DNA"/>
</dbReference>
<accession>A0A653K7L4</accession>
<gene>
    <name evidence="2" type="ORF">ACI8B_30270</name>
    <name evidence="1" type="ORF">F993_03962</name>
</gene>
<name>A0A653K7L4_9GAMM</name>
<evidence type="ECO:0000313" key="4">
    <source>
        <dbReference type="Proteomes" id="UP000430404"/>
    </source>
</evidence>
<evidence type="ECO:0008006" key="5">
    <source>
        <dbReference type="Google" id="ProtNLM"/>
    </source>
</evidence>
<dbReference type="PANTHER" id="PTHR17985:SF8">
    <property type="entry name" value="TRANSPORT AND GOLGI ORGANIZATION PROTEIN 2 HOMOLOG"/>
    <property type="match status" value="1"/>
</dbReference>
<evidence type="ECO:0000313" key="2">
    <source>
        <dbReference type="EMBL" id="VXA56805.1"/>
    </source>
</evidence>
<protein>
    <recommendedName>
        <fullName evidence="5">Serine/threonine protein phosphatase</fullName>
    </recommendedName>
</protein>
<evidence type="ECO:0000313" key="1">
    <source>
        <dbReference type="EMBL" id="ENU21471.1"/>
    </source>
</evidence>
<dbReference type="PANTHER" id="PTHR17985">
    <property type="entry name" value="SER/THR-RICH PROTEIN T10 IN DGCR REGION"/>
    <property type="match status" value="1"/>
</dbReference>
<dbReference type="AlphaFoldDB" id="A0A653K7L4"/>